<proteinExistence type="predicted"/>
<feature type="region of interest" description="Disordered" evidence="1">
    <location>
        <begin position="1"/>
        <end position="30"/>
    </location>
</feature>
<feature type="compositionally biased region" description="Basic and acidic residues" evidence="1">
    <location>
        <begin position="15"/>
        <end position="29"/>
    </location>
</feature>
<name>A0A4S8J8L2_MUSBA</name>
<keyword evidence="3" id="KW-1185">Reference proteome</keyword>
<dbReference type="Proteomes" id="UP000317650">
    <property type="component" value="Chromosome 3"/>
</dbReference>
<evidence type="ECO:0000313" key="3">
    <source>
        <dbReference type="Proteomes" id="UP000317650"/>
    </source>
</evidence>
<evidence type="ECO:0000256" key="1">
    <source>
        <dbReference type="SAM" id="MobiDB-lite"/>
    </source>
</evidence>
<dbReference type="AlphaFoldDB" id="A0A4S8J8L2"/>
<dbReference type="EMBL" id="PYDT01000006">
    <property type="protein sequence ID" value="THU57921.1"/>
    <property type="molecule type" value="Genomic_DNA"/>
</dbReference>
<sequence>MIEKAKLPSRFRGMGNEEPRHGKRRDEKSGVGCWTTGLSFKSKKKQGIRLDEHTTFLAMEEVLSATNSAQTCINNLSHSIKQSVGINKTKTIEVMANLQIPQSLHWSCAFSICRRIINIRSISFRNLIT</sequence>
<gene>
    <name evidence="2" type="ORF">C4D60_Mb03t08660</name>
</gene>
<accession>A0A4S8J8L2</accession>
<protein>
    <submittedName>
        <fullName evidence="2">Uncharacterized protein</fullName>
    </submittedName>
</protein>
<comment type="caution">
    <text evidence="2">The sequence shown here is derived from an EMBL/GenBank/DDBJ whole genome shotgun (WGS) entry which is preliminary data.</text>
</comment>
<evidence type="ECO:0000313" key="2">
    <source>
        <dbReference type="EMBL" id="THU57921.1"/>
    </source>
</evidence>
<reference evidence="2 3" key="1">
    <citation type="journal article" date="2019" name="Nat. Plants">
        <title>Genome sequencing of Musa balbisiana reveals subgenome evolution and function divergence in polyploid bananas.</title>
        <authorList>
            <person name="Yao X."/>
        </authorList>
    </citation>
    <scope>NUCLEOTIDE SEQUENCE [LARGE SCALE GENOMIC DNA]</scope>
    <source>
        <strain evidence="3">cv. DH-PKW</strain>
        <tissue evidence="2">Leaves</tissue>
    </source>
</reference>
<organism evidence="2 3">
    <name type="scientific">Musa balbisiana</name>
    <name type="common">Banana</name>
    <dbReference type="NCBI Taxonomy" id="52838"/>
    <lineage>
        <taxon>Eukaryota</taxon>
        <taxon>Viridiplantae</taxon>
        <taxon>Streptophyta</taxon>
        <taxon>Embryophyta</taxon>
        <taxon>Tracheophyta</taxon>
        <taxon>Spermatophyta</taxon>
        <taxon>Magnoliopsida</taxon>
        <taxon>Liliopsida</taxon>
        <taxon>Zingiberales</taxon>
        <taxon>Musaceae</taxon>
        <taxon>Musa</taxon>
    </lineage>
</organism>